<gene>
    <name evidence="2" type="ORF">ABFE88_17545</name>
</gene>
<comment type="caution">
    <text evidence="2">The sequence shown here is derived from an EMBL/GenBank/DDBJ whole genome shotgun (WGS) entry which is preliminary data.</text>
</comment>
<dbReference type="Pfam" id="PF01764">
    <property type="entry name" value="Lipase_3"/>
    <property type="match status" value="1"/>
</dbReference>
<dbReference type="SUPFAM" id="SSF53474">
    <property type="entry name" value="alpha/beta-Hydrolases"/>
    <property type="match status" value="1"/>
</dbReference>
<dbReference type="Gene3D" id="3.40.50.1820">
    <property type="entry name" value="alpha/beta hydrolase"/>
    <property type="match status" value="1"/>
</dbReference>
<organism evidence="2 3">
    <name type="scientific">Pseudomonas sichuanensis</name>
    <dbReference type="NCBI Taxonomy" id="2213015"/>
    <lineage>
        <taxon>Bacteria</taxon>
        <taxon>Pseudomonadati</taxon>
        <taxon>Pseudomonadota</taxon>
        <taxon>Gammaproteobacteria</taxon>
        <taxon>Pseudomonadales</taxon>
        <taxon>Pseudomonadaceae</taxon>
        <taxon>Pseudomonas</taxon>
    </lineage>
</organism>
<accession>A0ABV0DJC9</accession>
<dbReference type="GO" id="GO:0016787">
    <property type="term" value="F:hydrolase activity"/>
    <property type="evidence" value="ECO:0007669"/>
    <property type="project" value="UniProtKB-KW"/>
</dbReference>
<evidence type="ECO:0000313" key="2">
    <source>
        <dbReference type="EMBL" id="MEN8641456.1"/>
    </source>
</evidence>
<sequence length="730" mass="82411">MKDLYDEISAPVNSKMFSCPAQDCRTTFQLVDEFGQGKPYAGLSFEAVDREGITYQGVLDAKGGAVVSDHYSGGLVVAFFASYIGGDELYKDLVNRKSYPLKLTELQVRAENTRFKHEDGSRTEDNPAQAVCDHFHQVEVRDLVRYNCHLPPATKSNFPPEEHAKKLMRGHGAHGVCLRPNQHTVLEVRPLRALRLVLSKDPGFCVLNMYQLALMATLSYSPFGQEPDEHPVKASAVSFPHEPSIGNWFGESLSAFREIWRVDTKLAQAFYPIYEEVPYSQRWEIAPFDPELYADNDPERGARQEHPANIHWLDDRNRFNATDTQAFAVHTPDQILIAVRGTSEFMADALRDADVLQVEFNEGKGRVHQGFYESAVQAYSFVEDYLARFYTDQQIVICGHSLGGAVALLLAEMLRRAREGIDIQLYTFGAPRAGDTTFMQEAADLVHHRIVNDNDPVPSVPASWMHRPFERVRQDFAGASMSVALGVKKTITSLDFELAKAYEHHGELRHFMGIPFAPGRQSAVLWTPGCETITEQALCDRMLRHENGLPERMAFMDQLFRVGDHFMVAYIPACWAALRRHQEALAACTPPVTRRELSLLRALLVSLDQQIQQKQASINLSDPYRRQHEIRLQVMAEERRRLEYTLKRLTALAATTVTDTQVYGSLANHPELETLLARWHAHDVNNREEQLAMAPAELPSSEPPIIKVSFDEILAMLDADSDPNDPLNLI</sequence>
<name>A0ABV0DJC9_9PSED</name>
<dbReference type="RefSeq" id="WP_347150796.1">
    <property type="nucleotide sequence ID" value="NZ_JBDLYL010000019.1"/>
</dbReference>
<protein>
    <submittedName>
        <fullName evidence="2">Lipase family protein</fullName>
        <ecNumber evidence="2">3.1.1.-</ecNumber>
    </submittedName>
</protein>
<evidence type="ECO:0000259" key="1">
    <source>
        <dbReference type="Pfam" id="PF01764"/>
    </source>
</evidence>
<dbReference type="InterPro" id="IPR002921">
    <property type="entry name" value="Fungal_lipase-type"/>
</dbReference>
<keyword evidence="3" id="KW-1185">Reference proteome</keyword>
<evidence type="ECO:0000313" key="3">
    <source>
        <dbReference type="Proteomes" id="UP001424532"/>
    </source>
</evidence>
<feature type="domain" description="Fungal lipase-type" evidence="1">
    <location>
        <begin position="337"/>
        <end position="462"/>
    </location>
</feature>
<keyword evidence="2" id="KW-0378">Hydrolase</keyword>
<dbReference type="CDD" id="cd00519">
    <property type="entry name" value="Lipase_3"/>
    <property type="match status" value="1"/>
</dbReference>
<dbReference type="EMBL" id="JBDLYL010000019">
    <property type="protein sequence ID" value="MEN8641456.1"/>
    <property type="molecule type" value="Genomic_DNA"/>
</dbReference>
<dbReference type="InterPro" id="IPR029058">
    <property type="entry name" value="AB_hydrolase_fold"/>
</dbReference>
<dbReference type="PANTHER" id="PTHR45856:SF24">
    <property type="entry name" value="FUNGAL LIPASE-LIKE DOMAIN-CONTAINING PROTEIN"/>
    <property type="match status" value="1"/>
</dbReference>
<proteinExistence type="predicted"/>
<dbReference type="PANTHER" id="PTHR45856">
    <property type="entry name" value="ALPHA/BETA-HYDROLASES SUPERFAMILY PROTEIN"/>
    <property type="match status" value="1"/>
</dbReference>
<reference evidence="2 3" key="1">
    <citation type="submission" date="2024-05" db="EMBL/GenBank/DDBJ databases">
        <title>Sequence of Lycoming College course isolates.</title>
        <authorList>
            <person name="Reigle C.A."/>
            <person name="Newman J.D."/>
        </authorList>
    </citation>
    <scope>NUCLEOTIDE SEQUENCE [LARGE SCALE GENOMIC DNA]</scope>
    <source>
        <strain evidence="2 3">CAR-09</strain>
    </source>
</reference>
<dbReference type="EC" id="3.1.1.-" evidence="2"/>
<dbReference type="Proteomes" id="UP001424532">
    <property type="component" value="Unassembled WGS sequence"/>
</dbReference>
<dbReference type="InterPro" id="IPR051218">
    <property type="entry name" value="Sec_MonoDiacylglyc_Lipase"/>
</dbReference>